<reference evidence="8 9" key="2">
    <citation type="submission" date="2017-04" db="EMBL/GenBank/DDBJ databases">
        <title>CpG methylation of centromeres and impact of large insertions on vertebrate speciation.</title>
        <authorList>
            <person name="Ichikawa K."/>
            <person name="Yoshimura J."/>
            <person name="Morishita S."/>
        </authorList>
    </citation>
    <scope>NUCLEOTIDE SEQUENCE</scope>
    <source>
        <strain evidence="8 9">HNI</strain>
    </source>
</reference>
<sequence>MSIFPRICLKPEVAEHLKSVFLNKEILTAVGHHEAEHRFQNLLLCLSHPPLHTCVRASTHLSRMLLFLLKQTSSDSSASVQILSHPQVPDVLLLPVDGPRYQLSSEVVVGAQCGNAVLRGAHVFAPGIVASPKYMKVGDVVSVFSDLEGRCTRGALSFQGNKVFVGNGRVSSEKSEINNILSTSYPSFDGVLPSLAFLQNFPSVVVGHVLGPRPGERILDMCAAPGGKTCHIAALMGDQGEVVALDRIRNKIARIRQNAETLQLQSIKAYCFNGIQAVSSDLTQQTQGPPFPPESFDRVLLDAPCSGLGQRPTMASTWSLKEICSYPPLQRKLFHAAVRLLKKGGVLVYSTCTVTLAENEEQVAWALSTFPCLTLQQQEPHIGAEGMLGAGLSREQLRLLQRFSPELSWDQTDASVPLQCRAVRDTIGFFIAKFLKS</sequence>
<dbReference type="PANTHER" id="PTHR22807">
    <property type="entry name" value="NOP2 YEAST -RELATED NOL1/NOP2/FMU SUN DOMAIN-CONTAINING"/>
    <property type="match status" value="1"/>
</dbReference>
<feature type="binding site" evidence="6">
    <location>
        <begin position="222"/>
        <end position="228"/>
    </location>
    <ligand>
        <name>S-adenosyl-L-methionine</name>
        <dbReference type="ChEBI" id="CHEBI:59789"/>
    </ligand>
</feature>
<dbReference type="Gene3D" id="3.40.50.150">
    <property type="entry name" value="Vaccinia Virus protein VP39"/>
    <property type="match status" value="1"/>
</dbReference>
<dbReference type="PANTHER" id="PTHR22807:SF34">
    <property type="entry name" value="TRNA (CYTOSINE(72)-C(5))-METHYLTRANSFERASE NSUN6"/>
    <property type="match status" value="1"/>
</dbReference>
<evidence type="ECO:0000256" key="4">
    <source>
        <dbReference type="ARBA" id="ARBA00022691"/>
    </source>
</evidence>
<accession>A0A3P9M223</accession>
<dbReference type="Proteomes" id="UP000265180">
    <property type="component" value="Chromosome 20"/>
</dbReference>
<feature type="binding site" evidence="6">
    <location>
        <position position="281"/>
    </location>
    <ligand>
        <name>S-adenosyl-L-methionine</name>
        <dbReference type="ChEBI" id="CHEBI:59789"/>
    </ligand>
</feature>
<dbReference type="Gene3D" id="2.30.130.10">
    <property type="entry name" value="PUA domain"/>
    <property type="match status" value="1"/>
</dbReference>
<reference evidence="8" key="4">
    <citation type="submission" date="2025-09" db="UniProtKB">
        <authorList>
            <consortium name="Ensembl"/>
        </authorList>
    </citation>
    <scope>IDENTIFICATION</scope>
    <source>
        <strain evidence="8">HNI</strain>
    </source>
</reference>
<keyword evidence="2 6" id="KW-0489">Methyltransferase</keyword>
<dbReference type="PROSITE" id="PS50890">
    <property type="entry name" value="PUA"/>
    <property type="match status" value="1"/>
</dbReference>
<feature type="active site" description="Nucleophile" evidence="6">
    <location>
        <position position="352"/>
    </location>
</feature>
<evidence type="ECO:0000313" key="9">
    <source>
        <dbReference type="Proteomes" id="UP000265180"/>
    </source>
</evidence>
<dbReference type="PRINTS" id="PR02008">
    <property type="entry name" value="RCMTFAMILY"/>
</dbReference>
<evidence type="ECO:0000256" key="1">
    <source>
        <dbReference type="ARBA" id="ARBA00007494"/>
    </source>
</evidence>
<evidence type="ECO:0000313" key="8">
    <source>
        <dbReference type="Ensembl" id="ENSORLP00020027058.1"/>
    </source>
</evidence>
<evidence type="ECO:0000256" key="2">
    <source>
        <dbReference type="ARBA" id="ARBA00022603"/>
    </source>
</evidence>
<dbReference type="InterPro" id="IPR029063">
    <property type="entry name" value="SAM-dependent_MTases_sf"/>
</dbReference>
<reference key="1">
    <citation type="journal article" date="2007" name="Nature">
        <title>The medaka draft genome and insights into vertebrate genome evolution.</title>
        <authorList>
            <person name="Kasahara M."/>
            <person name="Naruse K."/>
            <person name="Sasaki S."/>
            <person name="Nakatani Y."/>
            <person name="Qu W."/>
            <person name="Ahsan B."/>
            <person name="Yamada T."/>
            <person name="Nagayasu Y."/>
            <person name="Doi K."/>
            <person name="Kasai Y."/>
            <person name="Jindo T."/>
            <person name="Kobayashi D."/>
            <person name="Shimada A."/>
            <person name="Toyoda A."/>
            <person name="Kuroki Y."/>
            <person name="Fujiyama A."/>
            <person name="Sasaki T."/>
            <person name="Shimizu A."/>
            <person name="Asakawa S."/>
            <person name="Shimizu N."/>
            <person name="Hashimoto S."/>
            <person name="Yang J."/>
            <person name="Lee Y."/>
            <person name="Matsushima K."/>
            <person name="Sugano S."/>
            <person name="Sakaizumi M."/>
            <person name="Narita T."/>
            <person name="Ohishi K."/>
            <person name="Haga S."/>
            <person name="Ohta F."/>
            <person name="Nomoto H."/>
            <person name="Nogata K."/>
            <person name="Morishita T."/>
            <person name="Endo T."/>
            <person name="Shin-I T."/>
            <person name="Takeda H."/>
            <person name="Morishita S."/>
            <person name="Kohara Y."/>
        </authorList>
    </citation>
    <scope>NUCLEOTIDE SEQUENCE [LARGE SCALE GENOMIC DNA]</scope>
    <source>
        <strain>Hd-rR</strain>
    </source>
</reference>
<protein>
    <submittedName>
        <fullName evidence="8">NOP2/Sun RNA methyltransferase 6</fullName>
    </submittedName>
</protein>
<proteinExistence type="inferred from homology"/>
<dbReference type="InterPro" id="IPR015947">
    <property type="entry name" value="PUA-like_sf"/>
</dbReference>
<comment type="similarity">
    <text evidence="1 6">Belongs to the class I-like SAM-binding methyltransferase superfamily. RsmB/NOP family.</text>
</comment>
<reference evidence="8" key="3">
    <citation type="submission" date="2025-08" db="UniProtKB">
        <authorList>
            <consortium name="Ensembl"/>
        </authorList>
    </citation>
    <scope>IDENTIFICATION</scope>
    <source>
        <strain evidence="8">HNI</strain>
    </source>
</reference>
<feature type="domain" description="SAM-dependent MTase RsmB/NOP-type" evidence="7">
    <location>
        <begin position="123"/>
        <end position="437"/>
    </location>
</feature>
<keyword evidence="4 6" id="KW-0949">S-adenosyl-L-methionine</keyword>
<organism evidence="8 9">
    <name type="scientific">Oryzias latipes</name>
    <name type="common">Japanese rice fish</name>
    <name type="synonym">Japanese killifish</name>
    <dbReference type="NCBI Taxonomy" id="8090"/>
    <lineage>
        <taxon>Eukaryota</taxon>
        <taxon>Metazoa</taxon>
        <taxon>Chordata</taxon>
        <taxon>Craniata</taxon>
        <taxon>Vertebrata</taxon>
        <taxon>Euteleostomi</taxon>
        <taxon>Actinopterygii</taxon>
        <taxon>Neopterygii</taxon>
        <taxon>Teleostei</taxon>
        <taxon>Neoteleostei</taxon>
        <taxon>Acanthomorphata</taxon>
        <taxon>Ovalentaria</taxon>
        <taxon>Atherinomorphae</taxon>
        <taxon>Beloniformes</taxon>
        <taxon>Adrianichthyidae</taxon>
        <taxon>Oryziinae</taxon>
        <taxon>Oryzias</taxon>
    </lineage>
</organism>
<dbReference type="PROSITE" id="PS51686">
    <property type="entry name" value="SAM_MT_RSMB_NOP"/>
    <property type="match status" value="1"/>
</dbReference>
<dbReference type="CDD" id="cd21150">
    <property type="entry name" value="PUA_NSun6-like"/>
    <property type="match status" value="1"/>
</dbReference>
<dbReference type="GO" id="GO:0003723">
    <property type="term" value="F:RNA binding"/>
    <property type="evidence" value="ECO:0007669"/>
    <property type="project" value="UniProtKB-UniRule"/>
</dbReference>
<dbReference type="GO" id="GO:0008173">
    <property type="term" value="F:RNA methyltransferase activity"/>
    <property type="evidence" value="ECO:0007669"/>
    <property type="project" value="InterPro"/>
</dbReference>
<feature type="binding site" evidence="6">
    <location>
        <position position="246"/>
    </location>
    <ligand>
        <name>S-adenosyl-L-methionine</name>
        <dbReference type="ChEBI" id="CHEBI:59789"/>
    </ligand>
</feature>
<dbReference type="AlphaFoldDB" id="A0A3P9M223"/>
<dbReference type="GO" id="GO:0001510">
    <property type="term" value="P:RNA methylation"/>
    <property type="evidence" value="ECO:0007669"/>
    <property type="project" value="InterPro"/>
</dbReference>
<dbReference type="InterPro" id="IPR018314">
    <property type="entry name" value="RsmB/NOL1/NOP2-like_CS"/>
</dbReference>
<dbReference type="SUPFAM" id="SSF53335">
    <property type="entry name" value="S-adenosyl-L-methionine-dependent methyltransferases"/>
    <property type="match status" value="1"/>
</dbReference>
<evidence type="ECO:0000259" key="7">
    <source>
        <dbReference type="PROSITE" id="PS51686"/>
    </source>
</evidence>
<evidence type="ECO:0000256" key="5">
    <source>
        <dbReference type="ARBA" id="ARBA00022884"/>
    </source>
</evidence>
<dbReference type="SUPFAM" id="SSF88697">
    <property type="entry name" value="PUA domain-like"/>
    <property type="match status" value="1"/>
</dbReference>
<dbReference type="InterPro" id="IPR049560">
    <property type="entry name" value="MeTrfase_RsmB-F_NOP2_cat"/>
</dbReference>
<keyword evidence="5 6" id="KW-0694">RNA-binding</keyword>
<evidence type="ECO:0000256" key="6">
    <source>
        <dbReference type="PROSITE-ProRule" id="PRU01023"/>
    </source>
</evidence>
<dbReference type="InterPro" id="IPR036974">
    <property type="entry name" value="PUA_sf"/>
</dbReference>
<dbReference type="Ensembl" id="ENSORLT00020000326.1">
    <property type="protein sequence ID" value="ENSORLP00020027058.1"/>
    <property type="gene ID" value="ENSORLG00020009913.1"/>
</dbReference>
<dbReference type="InterPro" id="IPR023267">
    <property type="entry name" value="RCMT"/>
</dbReference>
<name>A0A3P9M223_ORYLA</name>
<dbReference type="CDD" id="cd02440">
    <property type="entry name" value="AdoMet_MTases"/>
    <property type="match status" value="1"/>
</dbReference>
<dbReference type="Pfam" id="PF01189">
    <property type="entry name" value="Methyltr_RsmB-F"/>
    <property type="match status" value="1"/>
</dbReference>
<dbReference type="InterPro" id="IPR001678">
    <property type="entry name" value="MeTrfase_RsmB-F_NOP2_dom"/>
</dbReference>
<evidence type="ECO:0000256" key="3">
    <source>
        <dbReference type="ARBA" id="ARBA00022679"/>
    </source>
</evidence>
<feature type="binding site" evidence="6">
    <location>
        <position position="302"/>
    </location>
    <ligand>
        <name>S-adenosyl-L-methionine</name>
        <dbReference type="ChEBI" id="CHEBI:59789"/>
    </ligand>
</feature>
<keyword evidence="3 6" id="KW-0808">Transferase</keyword>
<dbReference type="PROSITE" id="PS01153">
    <property type="entry name" value="NOL1_NOP2_SUN"/>
    <property type="match status" value="1"/>
</dbReference>